<dbReference type="AlphaFoldDB" id="A0A8H4WMM6"/>
<dbReference type="Proteomes" id="UP000622797">
    <property type="component" value="Unassembled WGS sequence"/>
</dbReference>
<name>A0A8H4WMM6_9HYPO</name>
<sequence length="498" mass="57314">MDSQFDSPANSSPEVEYEDGTKIPGRPATNLIYIPTGPFSNLSEEGDFYTIPVYPSLGKMHGRVLEGLSPKLLELLEKMLGPGLCNNTGRKEWAAKSQKEKRQSESMVQDQELVHLHQMLFTVFYAKETRRMTLTIRPWRLMASHEDEISQPLAHDIHRKVVIFMPIDPFQWQNDDAAKMYGWFENAKSQHRDVEIYPSRDESYQSAYKLPDIKALDDIASDPQTPFEFQFRPKTCIGKGRCTLADDEGDQVFKGTFSSSGCHVRKGKRTDELCKDLLKCTLPGEPVKLTKTSAARDGDVAEPLPGRSWFHQEFVESLWQWGELRVFMVGNKIEYILFSSKGDHKVPPQVNVSRFRAEHHFGWIEDQQKRLAKIDELHRFCHFERESLLSKYPTLFDTMHVGVRFDVGISHIAEDCRFFINETTRWTQAAFYSKEWASHPYDELSMPLGRRFARLYGGIIPEVEAKAEGWADNAREKIEVLQEGMVKLKFNKSKCGKS</sequence>
<evidence type="ECO:0000313" key="2">
    <source>
        <dbReference type="EMBL" id="KAF4943577.1"/>
    </source>
</evidence>
<accession>A0A8H4WMM6</accession>
<proteinExistence type="predicted"/>
<reference evidence="2" key="1">
    <citation type="journal article" date="2020" name="BMC Genomics">
        <title>Correction to: Identification and distribution of gene clusters required for synthesis of sphingolipid metabolism inhibitors in diverse species of the filamentous fungus Fusarium.</title>
        <authorList>
            <person name="Kim H.S."/>
            <person name="Lohmar J.M."/>
            <person name="Busman M."/>
            <person name="Brown D.W."/>
            <person name="Naumann T.A."/>
            <person name="Divon H.H."/>
            <person name="Lysoe E."/>
            <person name="Uhlig S."/>
            <person name="Proctor R.H."/>
        </authorList>
    </citation>
    <scope>NUCLEOTIDE SEQUENCE</scope>
    <source>
        <strain evidence="2">NRRL 20472</strain>
    </source>
</reference>
<organism evidence="2 3">
    <name type="scientific">Fusarium sarcochroum</name>
    <dbReference type="NCBI Taxonomy" id="1208366"/>
    <lineage>
        <taxon>Eukaryota</taxon>
        <taxon>Fungi</taxon>
        <taxon>Dikarya</taxon>
        <taxon>Ascomycota</taxon>
        <taxon>Pezizomycotina</taxon>
        <taxon>Sordariomycetes</taxon>
        <taxon>Hypocreomycetidae</taxon>
        <taxon>Hypocreales</taxon>
        <taxon>Nectriaceae</taxon>
        <taxon>Fusarium</taxon>
        <taxon>Fusarium lateritium species complex</taxon>
    </lineage>
</organism>
<reference evidence="2" key="2">
    <citation type="submission" date="2020-05" db="EMBL/GenBank/DDBJ databases">
        <authorList>
            <person name="Kim H.-S."/>
            <person name="Proctor R.H."/>
            <person name="Brown D.W."/>
        </authorList>
    </citation>
    <scope>NUCLEOTIDE SEQUENCE</scope>
    <source>
        <strain evidence="2">NRRL 20472</strain>
    </source>
</reference>
<dbReference type="OrthoDB" id="4789692at2759"/>
<feature type="region of interest" description="Disordered" evidence="1">
    <location>
        <begin position="1"/>
        <end position="23"/>
    </location>
</feature>
<evidence type="ECO:0000256" key="1">
    <source>
        <dbReference type="SAM" id="MobiDB-lite"/>
    </source>
</evidence>
<protein>
    <submittedName>
        <fullName evidence="2">Uncharacterized protein</fullName>
    </submittedName>
</protein>
<evidence type="ECO:0000313" key="3">
    <source>
        <dbReference type="Proteomes" id="UP000622797"/>
    </source>
</evidence>
<comment type="caution">
    <text evidence="2">The sequence shown here is derived from an EMBL/GenBank/DDBJ whole genome shotgun (WGS) entry which is preliminary data.</text>
</comment>
<gene>
    <name evidence="2" type="ORF">FSARC_14889</name>
</gene>
<keyword evidence="3" id="KW-1185">Reference proteome</keyword>
<feature type="compositionally biased region" description="Polar residues" evidence="1">
    <location>
        <begin position="1"/>
        <end position="13"/>
    </location>
</feature>
<dbReference type="EMBL" id="JABEXW010001499">
    <property type="protein sequence ID" value="KAF4943577.1"/>
    <property type="molecule type" value="Genomic_DNA"/>
</dbReference>